<feature type="domain" description="Glycoside hydrolase family 19 catalytic" evidence="1">
    <location>
        <begin position="106"/>
        <end position="171"/>
    </location>
</feature>
<sequence>MHLTEQQLLLILPNARRQAGVFVSAINRAAARYDITSRVRLAAFLAQVGHESAELTRLVENLNYGAAGLANTWPVRFALDPAARPRQPNGLAQRLERQPEAIANAVYGNRMGNGPAASGDGWRYRGRGLFQITGRAQYQRCGNVLGLPLVEQPELLERPEHAALSAAWFWEDNGLNALADAGDFEAVTRRINGGLTGLAERSILWGRARAVLS</sequence>
<dbReference type="Pfam" id="PF00182">
    <property type="entry name" value="Glyco_hydro_19"/>
    <property type="match status" value="1"/>
</dbReference>
<dbReference type="RefSeq" id="WP_160479603.1">
    <property type="nucleotide sequence ID" value="NZ_WTFN01000003.1"/>
</dbReference>
<dbReference type="Gene3D" id="1.10.530.10">
    <property type="match status" value="1"/>
</dbReference>
<evidence type="ECO:0000259" key="1">
    <source>
        <dbReference type="Pfam" id="PF00182"/>
    </source>
</evidence>
<protein>
    <submittedName>
        <fullName evidence="2">Glycoside hydrolase family 19 protein</fullName>
    </submittedName>
</protein>
<dbReference type="AlphaFoldDB" id="A0A7X3H3J1"/>
<dbReference type="InterPro" id="IPR052354">
    <property type="entry name" value="Cell_Wall_Dynamics_Protein"/>
</dbReference>
<proteinExistence type="predicted"/>
<organism evidence="2 3">
    <name type="scientific">Metapseudomonas otitidis</name>
    <dbReference type="NCBI Taxonomy" id="319939"/>
    <lineage>
        <taxon>Bacteria</taxon>
        <taxon>Pseudomonadati</taxon>
        <taxon>Pseudomonadota</taxon>
        <taxon>Gammaproteobacteria</taxon>
        <taxon>Pseudomonadales</taxon>
        <taxon>Pseudomonadaceae</taxon>
        <taxon>Metapseudomonas</taxon>
    </lineage>
</organism>
<dbReference type="GO" id="GO:0006032">
    <property type="term" value="P:chitin catabolic process"/>
    <property type="evidence" value="ECO:0007669"/>
    <property type="project" value="InterPro"/>
</dbReference>
<dbReference type="InterPro" id="IPR000726">
    <property type="entry name" value="Glyco_hydro_19_cat"/>
</dbReference>
<dbReference type="PANTHER" id="PTHR34408:SF1">
    <property type="entry name" value="GLYCOSYL HYDROLASE FAMILY 19 DOMAIN-CONTAINING PROTEIN HI_1415"/>
    <property type="match status" value="1"/>
</dbReference>
<gene>
    <name evidence="2" type="ORF">GO594_01805</name>
</gene>
<dbReference type="PANTHER" id="PTHR34408">
    <property type="entry name" value="FAMILY PROTEIN, PUTATIVE-RELATED"/>
    <property type="match status" value="1"/>
</dbReference>
<dbReference type="EMBL" id="WTFN01000003">
    <property type="protein sequence ID" value="MWK54701.1"/>
    <property type="molecule type" value="Genomic_DNA"/>
</dbReference>
<keyword evidence="2" id="KW-0378">Hydrolase</keyword>
<dbReference type="GO" id="GO:0016998">
    <property type="term" value="P:cell wall macromolecule catabolic process"/>
    <property type="evidence" value="ECO:0007669"/>
    <property type="project" value="InterPro"/>
</dbReference>
<evidence type="ECO:0000313" key="2">
    <source>
        <dbReference type="EMBL" id="MWK54701.1"/>
    </source>
</evidence>
<dbReference type="GO" id="GO:0004568">
    <property type="term" value="F:chitinase activity"/>
    <property type="evidence" value="ECO:0007669"/>
    <property type="project" value="InterPro"/>
</dbReference>
<evidence type="ECO:0000313" key="3">
    <source>
        <dbReference type="Proteomes" id="UP000461288"/>
    </source>
</evidence>
<reference evidence="2 3" key="1">
    <citation type="submission" date="2019-12" db="EMBL/GenBank/DDBJ databases">
        <title>Draft genome sequence of Pseudomonas otitidis recovered from a chicken carcass.</title>
        <authorList>
            <person name="Vieira T.R."/>
            <person name="Oliviera E.F.C."/>
            <person name="Silva N.M.V."/>
            <person name="Sambrano G.E."/>
            <person name="Cibulski S.P."/>
            <person name="Cardoso M.R.I."/>
        </authorList>
    </citation>
    <scope>NUCLEOTIDE SEQUENCE [LARGE SCALE GENOMIC DNA]</scope>
    <source>
        <strain evidence="2 3">25_K</strain>
    </source>
</reference>
<dbReference type="SUPFAM" id="SSF53955">
    <property type="entry name" value="Lysozyme-like"/>
    <property type="match status" value="1"/>
</dbReference>
<name>A0A7X3H3J1_9GAMM</name>
<dbReference type="InterPro" id="IPR023346">
    <property type="entry name" value="Lysozyme-like_dom_sf"/>
</dbReference>
<dbReference type="Proteomes" id="UP000461288">
    <property type="component" value="Unassembled WGS sequence"/>
</dbReference>
<comment type="caution">
    <text evidence="2">The sequence shown here is derived from an EMBL/GenBank/DDBJ whole genome shotgun (WGS) entry which is preliminary data.</text>
</comment>
<accession>A0A7X3H3J1</accession>